<accession>A0ABQ6IFN5</accession>
<keyword evidence="3 5" id="KW-0378">Hydrolase</keyword>
<dbReference type="PANTHER" id="PTHR43301">
    <property type="entry name" value="ARABINAN ENDO-1,5-ALPHA-L-ARABINOSIDASE"/>
    <property type="match status" value="1"/>
</dbReference>
<evidence type="ECO:0000256" key="5">
    <source>
        <dbReference type="RuleBase" id="RU361187"/>
    </source>
</evidence>
<comment type="similarity">
    <text evidence="2 5">Belongs to the glycosyl hydrolase 43 family.</text>
</comment>
<evidence type="ECO:0000256" key="2">
    <source>
        <dbReference type="ARBA" id="ARBA00009865"/>
    </source>
</evidence>
<dbReference type="PANTHER" id="PTHR43301:SF3">
    <property type="entry name" value="ARABINAN ENDO-1,5-ALPHA-L-ARABINOSIDASE A-RELATED"/>
    <property type="match status" value="1"/>
</dbReference>
<organism evidence="7 8">
    <name type="scientific">Demequina litorisediminis</name>
    <dbReference type="NCBI Taxonomy" id="1849022"/>
    <lineage>
        <taxon>Bacteria</taxon>
        <taxon>Bacillati</taxon>
        <taxon>Actinomycetota</taxon>
        <taxon>Actinomycetes</taxon>
        <taxon>Micrococcales</taxon>
        <taxon>Demequinaceae</taxon>
        <taxon>Demequina</taxon>
    </lineage>
</organism>
<evidence type="ECO:0000313" key="8">
    <source>
        <dbReference type="Proteomes" id="UP001157125"/>
    </source>
</evidence>
<reference evidence="8" key="1">
    <citation type="journal article" date="2019" name="Int. J. Syst. Evol. Microbiol.">
        <title>The Global Catalogue of Microorganisms (GCM) 10K type strain sequencing project: providing services to taxonomists for standard genome sequencing and annotation.</title>
        <authorList>
            <consortium name="The Broad Institute Genomics Platform"/>
            <consortium name="The Broad Institute Genome Sequencing Center for Infectious Disease"/>
            <person name="Wu L."/>
            <person name="Ma J."/>
        </authorList>
    </citation>
    <scope>NUCLEOTIDE SEQUENCE [LARGE SCALE GENOMIC DNA]</scope>
    <source>
        <strain evidence="8">NBRC 112299</strain>
    </source>
</reference>
<sequence length="376" mass="40733">MGVVGLALVAAGLLVWAPWGAGEPAATRLDIAGEIATHDPALVVGDEGEDWYVYSTGDVRVGLGAPQIRRSADGGETWEMVGTAWDAQTRPEWVYEAVPGVENFWAPELYEHDGTWYLYYAASTFGSNRSVIGLMTSPTLDMDAADYGWTDQGQVWASDPATSTYNAIDPGIVEDADGTPWMAFGSFWGGIQMIELEWPSGLAADGTEPTLLASRNTPTNAIEAPYVVERDGWYYLFVSRDKCCSGVDSTYSVAVGRSQSVTGPYLDSWGNDMRYNGGDELLSTRGDMIGPGGQSVSHGYLATHFYDGANGGAFRLDIREPGLDGRRLARRLDPGRGSATSPDHSRPYAKEHHDHHYPASRFPCRSCGPAGVWVVR</sequence>
<feature type="compositionally biased region" description="Basic and acidic residues" evidence="6">
    <location>
        <begin position="343"/>
        <end position="357"/>
    </location>
</feature>
<evidence type="ECO:0000313" key="7">
    <source>
        <dbReference type="EMBL" id="GMA35986.1"/>
    </source>
</evidence>
<dbReference type="InterPro" id="IPR050727">
    <property type="entry name" value="GH43_arabinanases"/>
</dbReference>
<protein>
    <submittedName>
        <fullName evidence="7">Arabinan endo-1,5-alpha-L-arabinosidase</fullName>
    </submittedName>
</protein>
<name>A0ABQ6IFN5_9MICO</name>
<dbReference type="EMBL" id="BSUN01000001">
    <property type="protein sequence ID" value="GMA35986.1"/>
    <property type="molecule type" value="Genomic_DNA"/>
</dbReference>
<proteinExistence type="inferred from homology"/>
<evidence type="ECO:0000256" key="3">
    <source>
        <dbReference type="ARBA" id="ARBA00022801"/>
    </source>
</evidence>
<comment type="pathway">
    <text evidence="1">Glycan metabolism; L-arabinan degradation.</text>
</comment>
<evidence type="ECO:0000256" key="4">
    <source>
        <dbReference type="ARBA" id="ARBA00023295"/>
    </source>
</evidence>
<dbReference type="Pfam" id="PF04616">
    <property type="entry name" value="Glyco_hydro_43"/>
    <property type="match status" value="1"/>
</dbReference>
<comment type="caution">
    <text evidence="7">The sequence shown here is derived from an EMBL/GenBank/DDBJ whole genome shotgun (WGS) entry which is preliminary data.</text>
</comment>
<gene>
    <name evidence="7" type="ORF">GCM10025876_21900</name>
</gene>
<keyword evidence="8" id="KW-1185">Reference proteome</keyword>
<feature type="region of interest" description="Disordered" evidence="6">
    <location>
        <begin position="331"/>
        <end position="360"/>
    </location>
</feature>
<dbReference type="Proteomes" id="UP001157125">
    <property type="component" value="Unassembled WGS sequence"/>
</dbReference>
<dbReference type="CDD" id="cd08998">
    <property type="entry name" value="GH43_Arb43a-like"/>
    <property type="match status" value="1"/>
</dbReference>
<evidence type="ECO:0000256" key="6">
    <source>
        <dbReference type="SAM" id="MobiDB-lite"/>
    </source>
</evidence>
<dbReference type="InterPro" id="IPR023296">
    <property type="entry name" value="Glyco_hydro_beta-prop_sf"/>
</dbReference>
<evidence type="ECO:0000256" key="1">
    <source>
        <dbReference type="ARBA" id="ARBA00004834"/>
    </source>
</evidence>
<keyword evidence="4 5" id="KW-0326">Glycosidase</keyword>
<dbReference type="Gene3D" id="2.115.10.20">
    <property type="entry name" value="Glycosyl hydrolase domain, family 43"/>
    <property type="match status" value="1"/>
</dbReference>
<dbReference type="InterPro" id="IPR006710">
    <property type="entry name" value="Glyco_hydro_43"/>
</dbReference>
<dbReference type="SUPFAM" id="SSF75005">
    <property type="entry name" value="Arabinanase/levansucrase/invertase"/>
    <property type="match status" value="1"/>
</dbReference>